<keyword evidence="2" id="KW-0813">Transport</keyword>
<evidence type="ECO:0000256" key="10">
    <source>
        <dbReference type="SAM" id="Phobius"/>
    </source>
</evidence>
<feature type="transmembrane region" description="Helical" evidence="10">
    <location>
        <begin position="226"/>
        <end position="259"/>
    </location>
</feature>
<dbReference type="Gene3D" id="1.20.1530.20">
    <property type="match status" value="1"/>
</dbReference>
<dbReference type="GO" id="GO:0015386">
    <property type="term" value="F:potassium:proton antiporter activity"/>
    <property type="evidence" value="ECO:0007669"/>
    <property type="project" value="TreeGrafter"/>
</dbReference>
<sequence length="527" mass="59049">MNLILSAGVVIAAAVIGIMLQRHLLHAIPINYINVFLGMSLALIPISNHAVVAFHSELFMGIVVAPLLFFEGMETRFHLVAKKWKQILSLTIIMVLACYVVAGFAAHAVGIMSMPLAFILAAISTPTDATASDAVSDGLVIPKKERTYLKLESLFNDASGLILLNTAILWYVNGYINFTQTLTNFLYSAVGGVIVGFLVAMVLILIRQSILHMDSIRNNPSYNGTPALVIFMATPFFIYYLAEAIHVSGIIAVVCAGLMHNAEAERSRLTNPRLITNSNVVTELFTEIMNGIVFVMLGVVLVRITRHNEAIHSPGAWLFVGMVLYLGNVLVRLVYSKFVMKMDWHASWVFALGGVHGAVTFALAYMVAETAVKRTDFEMVLMAEAVLIILSLLVPTIVFRFILPKEADTHEIQQKINYFRKAMVKHAIDRINQIYLPDELKRQIIFDLRAQMGQTTLRHFIYAFRKTLRQPDMNAAETNTLEMAYRLAFQEEREYLSTISQQEERFMPIVSHLYSEILMAEIVILED</sequence>
<dbReference type="RefSeq" id="WP_057740279.1">
    <property type="nucleotide sequence ID" value="NZ_JQBW01000006.1"/>
</dbReference>
<comment type="caution">
    <text evidence="12">The sequence shown here is derived from an EMBL/GenBank/DDBJ whole genome shotgun (WGS) entry which is preliminary data.</text>
</comment>
<dbReference type="InterPro" id="IPR018422">
    <property type="entry name" value="Cation/H_exchanger_CPA1"/>
</dbReference>
<evidence type="ECO:0000256" key="7">
    <source>
        <dbReference type="ARBA" id="ARBA00023065"/>
    </source>
</evidence>
<evidence type="ECO:0000256" key="4">
    <source>
        <dbReference type="ARBA" id="ARBA00022692"/>
    </source>
</evidence>
<evidence type="ECO:0000256" key="2">
    <source>
        <dbReference type="ARBA" id="ARBA00022448"/>
    </source>
</evidence>
<evidence type="ECO:0000256" key="3">
    <source>
        <dbReference type="ARBA" id="ARBA00022475"/>
    </source>
</evidence>
<dbReference type="PANTHER" id="PTHR10110">
    <property type="entry name" value="SODIUM/HYDROGEN EXCHANGER"/>
    <property type="match status" value="1"/>
</dbReference>
<accession>A0A0R2I1J2</accession>
<keyword evidence="6" id="KW-0915">Sodium</keyword>
<dbReference type="AlphaFoldDB" id="A0A0R2I1J2"/>
<feature type="transmembrane region" description="Helical" evidence="10">
    <location>
        <begin position="347"/>
        <end position="368"/>
    </location>
</feature>
<dbReference type="Pfam" id="PF00999">
    <property type="entry name" value="Na_H_Exchanger"/>
    <property type="match status" value="1"/>
</dbReference>
<keyword evidence="7" id="KW-0406">Ion transport</keyword>
<dbReference type="STRING" id="396268.IV45_GL000043"/>
<feature type="transmembrane region" description="Helical" evidence="10">
    <location>
        <begin position="280"/>
        <end position="304"/>
    </location>
</feature>
<keyword evidence="13" id="KW-1185">Reference proteome</keyword>
<feature type="transmembrane region" description="Helical" evidence="10">
    <location>
        <begin position="316"/>
        <end position="335"/>
    </location>
</feature>
<feature type="transmembrane region" description="Helical" evidence="10">
    <location>
        <begin position="185"/>
        <end position="206"/>
    </location>
</feature>
<feature type="transmembrane region" description="Helical" evidence="10">
    <location>
        <begin position="380"/>
        <end position="403"/>
    </location>
</feature>
<evidence type="ECO:0000313" key="12">
    <source>
        <dbReference type="EMBL" id="KRN59009.1"/>
    </source>
</evidence>
<feature type="domain" description="Cation/H+ exchanger transmembrane" evidence="11">
    <location>
        <begin position="12"/>
        <end position="403"/>
    </location>
</feature>
<dbReference type="GO" id="GO:0098719">
    <property type="term" value="P:sodium ion import across plasma membrane"/>
    <property type="evidence" value="ECO:0007669"/>
    <property type="project" value="TreeGrafter"/>
</dbReference>
<protein>
    <submittedName>
        <fullName evidence="12">Na+ H+ antiporter</fullName>
    </submittedName>
</protein>
<name>A0A0R2I1J2_9LACO</name>
<evidence type="ECO:0000256" key="6">
    <source>
        <dbReference type="ARBA" id="ARBA00023053"/>
    </source>
</evidence>
<keyword evidence="9" id="KW-0739">Sodium transport</keyword>
<keyword evidence="5 10" id="KW-1133">Transmembrane helix</keyword>
<reference evidence="12 13" key="1">
    <citation type="journal article" date="2015" name="Genome Announc.">
        <title>Expanding the biotechnology potential of lactobacilli through comparative genomics of 213 strains and associated genera.</title>
        <authorList>
            <person name="Sun Z."/>
            <person name="Harris H.M."/>
            <person name="McCann A."/>
            <person name="Guo C."/>
            <person name="Argimon S."/>
            <person name="Zhang W."/>
            <person name="Yang X."/>
            <person name="Jeffery I.B."/>
            <person name="Cooney J.C."/>
            <person name="Kagawa T.F."/>
            <person name="Liu W."/>
            <person name="Song Y."/>
            <person name="Salvetti E."/>
            <person name="Wrobel A."/>
            <person name="Rasinkangas P."/>
            <person name="Parkhill J."/>
            <person name="Rea M.C."/>
            <person name="O'Sullivan O."/>
            <person name="Ritari J."/>
            <person name="Douillard F.P."/>
            <person name="Paul Ross R."/>
            <person name="Yang R."/>
            <person name="Briner A.E."/>
            <person name="Felis G.E."/>
            <person name="de Vos W.M."/>
            <person name="Barrangou R."/>
            <person name="Klaenhammer T.R."/>
            <person name="Caufield P.W."/>
            <person name="Cui Y."/>
            <person name="Zhang H."/>
            <person name="O'Toole P.W."/>
        </authorList>
    </citation>
    <scope>NUCLEOTIDE SEQUENCE [LARGE SCALE GENOMIC DNA]</scope>
    <source>
        <strain evidence="12 13">DSM 17896</strain>
    </source>
</reference>
<dbReference type="Proteomes" id="UP000050934">
    <property type="component" value="Unassembled WGS sequence"/>
</dbReference>
<evidence type="ECO:0000256" key="1">
    <source>
        <dbReference type="ARBA" id="ARBA00004651"/>
    </source>
</evidence>
<feature type="transmembrane region" description="Helical" evidence="10">
    <location>
        <begin position="51"/>
        <end position="70"/>
    </location>
</feature>
<keyword evidence="4 10" id="KW-0812">Transmembrane</keyword>
<dbReference type="PANTHER" id="PTHR10110:SF86">
    <property type="entry name" value="SODIUM_HYDROGEN EXCHANGER 7"/>
    <property type="match status" value="1"/>
</dbReference>
<dbReference type="GO" id="GO:0051453">
    <property type="term" value="P:regulation of intracellular pH"/>
    <property type="evidence" value="ECO:0007669"/>
    <property type="project" value="TreeGrafter"/>
</dbReference>
<gene>
    <name evidence="12" type="ORF">IV45_GL000043</name>
</gene>
<organism evidence="12 13">
    <name type="scientific">Limosilactobacillus secaliphilus</name>
    <dbReference type="NCBI Taxonomy" id="396268"/>
    <lineage>
        <taxon>Bacteria</taxon>
        <taxon>Bacillati</taxon>
        <taxon>Bacillota</taxon>
        <taxon>Bacilli</taxon>
        <taxon>Lactobacillales</taxon>
        <taxon>Lactobacillaceae</taxon>
        <taxon>Limosilactobacillus</taxon>
    </lineage>
</organism>
<dbReference type="InterPro" id="IPR038770">
    <property type="entry name" value="Na+/solute_symporter_sf"/>
</dbReference>
<evidence type="ECO:0000256" key="8">
    <source>
        <dbReference type="ARBA" id="ARBA00023136"/>
    </source>
</evidence>
<feature type="transmembrane region" description="Helical" evidence="10">
    <location>
        <begin position="158"/>
        <end position="178"/>
    </location>
</feature>
<dbReference type="GO" id="GO:0005886">
    <property type="term" value="C:plasma membrane"/>
    <property type="evidence" value="ECO:0007669"/>
    <property type="project" value="UniProtKB-SubCell"/>
</dbReference>
<dbReference type="OrthoDB" id="9809206at2"/>
<dbReference type="InterPro" id="IPR006153">
    <property type="entry name" value="Cation/H_exchanger_TM"/>
</dbReference>
<keyword evidence="3" id="KW-1003">Cell membrane</keyword>
<evidence type="ECO:0000256" key="5">
    <source>
        <dbReference type="ARBA" id="ARBA00022989"/>
    </source>
</evidence>
<comment type="subcellular location">
    <subcellularLocation>
        <location evidence="1">Cell membrane</location>
        <topology evidence="1">Multi-pass membrane protein</topology>
    </subcellularLocation>
</comment>
<evidence type="ECO:0000313" key="13">
    <source>
        <dbReference type="Proteomes" id="UP000050934"/>
    </source>
</evidence>
<dbReference type="GO" id="GO:0015385">
    <property type="term" value="F:sodium:proton antiporter activity"/>
    <property type="evidence" value="ECO:0007669"/>
    <property type="project" value="InterPro"/>
</dbReference>
<dbReference type="EMBL" id="JQBW01000006">
    <property type="protein sequence ID" value="KRN59009.1"/>
    <property type="molecule type" value="Genomic_DNA"/>
</dbReference>
<evidence type="ECO:0000259" key="11">
    <source>
        <dbReference type="Pfam" id="PF00999"/>
    </source>
</evidence>
<dbReference type="PATRIC" id="fig|396268.3.peg.44"/>
<feature type="transmembrane region" description="Helical" evidence="10">
    <location>
        <begin position="90"/>
        <end position="123"/>
    </location>
</feature>
<keyword evidence="8 10" id="KW-0472">Membrane</keyword>
<proteinExistence type="predicted"/>
<evidence type="ECO:0000256" key="9">
    <source>
        <dbReference type="ARBA" id="ARBA00023201"/>
    </source>
</evidence>